<reference evidence="1 2" key="1">
    <citation type="submission" date="2015-04" db="EMBL/GenBank/DDBJ databases">
        <authorList>
            <person name="Syromyatnikov M.Y."/>
            <person name="Popov V.N."/>
        </authorList>
    </citation>
    <scope>NUCLEOTIDE SEQUENCE [LARGE SCALE GENOMIC DNA]</scope>
</reference>
<protein>
    <submittedName>
        <fullName evidence="1">CLUMA_CG002338, isoform A</fullName>
    </submittedName>
</protein>
<evidence type="ECO:0000313" key="2">
    <source>
        <dbReference type="Proteomes" id="UP000183832"/>
    </source>
</evidence>
<dbReference type="AlphaFoldDB" id="A0A1J1HK41"/>
<dbReference type="Proteomes" id="UP000183832">
    <property type="component" value="Unassembled WGS sequence"/>
</dbReference>
<accession>A0A1J1HK41</accession>
<keyword evidence="2" id="KW-1185">Reference proteome</keyword>
<evidence type="ECO:0000313" key="1">
    <source>
        <dbReference type="EMBL" id="CRK88424.1"/>
    </source>
</evidence>
<name>A0A1J1HK41_9DIPT</name>
<gene>
    <name evidence="1" type="ORF">CLUMA_CG002338</name>
</gene>
<organism evidence="1 2">
    <name type="scientific">Clunio marinus</name>
    <dbReference type="NCBI Taxonomy" id="568069"/>
    <lineage>
        <taxon>Eukaryota</taxon>
        <taxon>Metazoa</taxon>
        <taxon>Ecdysozoa</taxon>
        <taxon>Arthropoda</taxon>
        <taxon>Hexapoda</taxon>
        <taxon>Insecta</taxon>
        <taxon>Pterygota</taxon>
        <taxon>Neoptera</taxon>
        <taxon>Endopterygota</taxon>
        <taxon>Diptera</taxon>
        <taxon>Nematocera</taxon>
        <taxon>Chironomoidea</taxon>
        <taxon>Chironomidae</taxon>
        <taxon>Clunio</taxon>
    </lineage>
</organism>
<sequence>MLKHMATSATKTHHLFIQTLATAIYSKLLLQVDFVNIEENIATYFDFNVNFILRSEKVRECQ</sequence>
<dbReference type="EMBL" id="CVRI01000008">
    <property type="protein sequence ID" value="CRK88424.1"/>
    <property type="molecule type" value="Genomic_DNA"/>
</dbReference>
<proteinExistence type="predicted"/>